<evidence type="ECO:0000313" key="1">
    <source>
        <dbReference type="EMBL" id="KAJ8421179.1"/>
    </source>
</evidence>
<proteinExistence type="predicted"/>
<evidence type="ECO:0000313" key="2">
    <source>
        <dbReference type="Proteomes" id="UP001153076"/>
    </source>
</evidence>
<name>A0A9Q1GL36_9CARY</name>
<comment type="caution">
    <text evidence="1">The sequence shown here is derived from an EMBL/GenBank/DDBJ whole genome shotgun (WGS) entry which is preliminary data.</text>
</comment>
<keyword evidence="2" id="KW-1185">Reference proteome</keyword>
<protein>
    <submittedName>
        <fullName evidence="1">Uncharacterized protein</fullName>
    </submittedName>
</protein>
<dbReference type="EMBL" id="JAKOGI010002870">
    <property type="protein sequence ID" value="KAJ8421179.1"/>
    <property type="molecule type" value="Genomic_DNA"/>
</dbReference>
<dbReference type="OrthoDB" id="1934635at2759"/>
<reference evidence="1" key="1">
    <citation type="submission" date="2022-04" db="EMBL/GenBank/DDBJ databases">
        <title>Carnegiea gigantea Genome sequencing and assembly v2.</title>
        <authorList>
            <person name="Copetti D."/>
            <person name="Sanderson M.J."/>
            <person name="Burquez A."/>
            <person name="Wojciechowski M.F."/>
        </authorList>
    </citation>
    <scope>NUCLEOTIDE SEQUENCE</scope>
    <source>
        <strain evidence="1">SGP5-SGP5p</strain>
        <tissue evidence="1">Aerial part</tissue>
    </source>
</reference>
<dbReference type="Proteomes" id="UP001153076">
    <property type="component" value="Unassembled WGS sequence"/>
</dbReference>
<sequence>MTGFQNSLGGIHGSVTKLEQKLDSHLSLYVHNVIGVPKLIDSVINLKNSIFGKSNRTHVPRRMKLEDISHIPNDCRDDEYCHDESNELHHSPRRDQGYLKNQIHDDAYDVMRKVKFDVPAFDGTHDLNAFVDWLDCLENYFEFYGMNGIHIVHFFKMKLNGFAKKYWQSAQKEIDHLGGLPINFVG</sequence>
<accession>A0A9Q1GL36</accession>
<dbReference type="AlphaFoldDB" id="A0A9Q1GL36"/>
<organism evidence="1 2">
    <name type="scientific">Carnegiea gigantea</name>
    <dbReference type="NCBI Taxonomy" id="171969"/>
    <lineage>
        <taxon>Eukaryota</taxon>
        <taxon>Viridiplantae</taxon>
        <taxon>Streptophyta</taxon>
        <taxon>Embryophyta</taxon>
        <taxon>Tracheophyta</taxon>
        <taxon>Spermatophyta</taxon>
        <taxon>Magnoliopsida</taxon>
        <taxon>eudicotyledons</taxon>
        <taxon>Gunneridae</taxon>
        <taxon>Pentapetalae</taxon>
        <taxon>Caryophyllales</taxon>
        <taxon>Cactineae</taxon>
        <taxon>Cactaceae</taxon>
        <taxon>Cactoideae</taxon>
        <taxon>Echinocereeae</taxon>
        <taxon>Carnegiea</taxon>
    </lineage>
</organism>
<gene>
    <name evidence="1" type="ORF">Cgig2_026983</name>
</gene>